<dbReference type="Pfam" id="PF12833">
    <property type="entry name" value="HTH_18"/>
    <property type="match status" value="1"/>
</dbReference>
<sequence>MPELVLSMMSLGIVGFAIHLLLFRAGQEAHLQPLILALGALGLIACGPLAFKLGQVSTYLYIAIIPVAFLILSPSLWLYTVAVTARSTWTFRWQYAAHFAPAVAGLLLGLMLLQLPLEERELLFFSEQDASEGMPLLIAILLFCLLLFWLVQSAVYLVAIVGRTLTYHRWLQQVFSETRARSLGWLFWVVGMVVILWLWSLLALLQPAALPKEWLNEATGFLLLLLMVWIASFYGLAQQPGFTDLDDKTELTEILDGNDGRYQRSALGEDQARRIADKLQQACYGESLYLEADLTLPKLASHIGVSANYLSQTLNQTLGMSFFDYINQARVEAAKQKLLAREGNVLDVAMAVGFNARSSFYKAFKASTGMTPGQFQKQHPHS</sequence>
<dbReference type="EMBL" id="JAFKCV010000004">
    <property type="protein sequence ID" value="MBN7825487.1"/>
    <property type="molecule type" value="Genomic_DNA"/>
</dbReference>
<keyword evidence="3" id="KW-0804">Transcription</keyword>
<dbReference type="InterPro" id="IPR018062">
    <property type="entry name" value="HTH_AraC-typ_CS"/>
</dbReference>
<keyword evidence="1" id="KW-0805">Transcription regulation</keyword>
<feature type="domain" description="HTH araC/xylS-type" evidence="5">
    <location>
        <begin position="269"/>
        <end position="378"/>
    </location>
</feature>
<dbReference type="Gene3D" id="1.10.10.60">
    <property type="entry name" value="Homeodomain-like"/>
    <property type="match status" value="2"/>
</dbReference>
<feature type="transmembrane region" description="Helical" evidence="4">
    <location>
        <begin position="6"/>
        <end position="23"/>
    </location>
</feature>
<keyword evidence="4" id="KW-0472">Membrane</keyword>
<feature type="transmembrane region" description="Helical" evidence="4">
    <location>
        <begin position="218"/>
        <end position="237"/>
    </location>
</feature>
<dbReference type="SMART" id="SM00342">
    <property type="entry name" value="HTH_ARAC"/>
    <property type="match status" value="1"/>
</dbReference>
<accession>A0A939DMQ2</accession>
<feature type="transmembrane region" description="Helical" evidence="4">
    <location>
        <begin position="183"/>
        <end position="206"/>
    </location>
</feature>
<dbReference type="GO" id="GO:0043565">
    <property type="term" value="F:sequence-specific DNA binding"/>
    <property type="evidence" value="ECO:0007669"/>
    <property type="project" value="InterPro"/>
</dbReference>
<gene>
    <name evidence="6" type="ORF">J0A66_09665</name>
</gene>
<feature type="transmembrane region" description="Helical" evidence="4">
    <location>
        <begin position="137"/>
        <end position="162"/>
    </location>
</feature>
<evidence type="ECO:0000259" key="5">
    <source>
        <dbReference type="PROSITE" id="PS01124"/>
    </source>
</evidence>
<proteinExistence type="predicted"/>
<dbReference type="PRINTS" id="PR00032">
    <property type="entry name" value="HTHARAC"/>
</dbReference>
<dbReference type="RefSeq" id="WP_206573592.1">
    <property type="nucleotide sequence ID" value="NZ_JAFKCV010000004.1"/>
</dbReference>
<dbReference type="InterPro" id="IPR018060">
    <property type="entry name" value="HTH_AraC"/>
</dbReference>
<protein>
    <submittedName>
        <fullName evidence="6">Helix-turn-helix transcriptional regulator</fullName>
    </submittedName>
</protein>
<evidence type="ECO:0000256" key="4">
    <source>
        <dbReference type="SAM" id="Phobius"/>
    </source>
</evidence>
<dbReference type="GO" id="GO:0003700">
    <property type="term" value="F:DNA-binding transcription factor activity"/>
    <property type="evidence" value="ECO:0007669"/>
    <property type="project" value="InterPro"/>
</dbReference>
<name>A0A939DMQ2_9ALTE</name>
<keyword evidence="4" id="KW-1133">Transmembrane helix</keyword>
<dbReference type="PANTHER" id="PTHR43280:SF29">
    <property type="entry name" value="ARAC-FAMILY TRANSCRIPTIONAL REGULATOR"/>
    <property type="match status" value="1"/>
</dbReference>
<dbReference type="Proteomes" id="UP000664654">
    <property type="component" value="Unassembled WGS sequence"/>
</dbReference>
<keyword evidence="2" id="KW-0238">DNA-binding</keyword>
<reference evidence="6" key="1">
    <citation type="submission" date="2021-03" db="EMBL/GenBank/DDBJ databases">
        <title>novel species isolated from a fishpond in China.</title>
        <authorList>
            <person name="Lu H."/>
            <person name="Cai Z."/>
        </authorList>
    </citation>
    <scope>NUCLEOTIDE SEQUENCE</scope>
    <source>
        <strain evidence="6">JCM 30855</strain>
    </source>
</reference>
<feature type="transmembrane region" description="Helical" evidence="4">
    <location>
        <begin position="95"/>
        <end position="117"/>
    </location>
</feature>
<comment type="caution">
    <text evidence="6">The sequence shown here is derived from an EMBL/GenBank/DDBJ whole genome shotgun (WGS) entry which is preliminary data.</text>
</comment>
<evidence type="ECO:0000313" key="7">
    <source>
        <dbReference type="Proteomes" id="UP000664654"/>
    </source>
</evidence>
<feature type="transmembrane region" description="Helical" evidence="4">
    <location>
        <begin position="59"/>
        <end position="83"/>
    </location>
</feature>
<evidence type="ECO:0000256" key="3">
    <source>
        <dbReference type="ARBA" id="ARBA00023163"/>
    </source>
</evidence>
<keyword evidence="4" id="KW-0812">Transmembrane</keyword>
<evidence type="ECO:0000256" key="1">
    <source>
        <dbReference type="ARBA" id="ARBA00023015"/>
    </source>
</evidence>
<dbReference type="PANTHER" id="PTHR43280">
    <property type="entry name" value="ARAC-FAMILY TRANSCRIPTIONAL REGULATOR"/>
    <property type="match status" value="1"/>
</dbReference>
<dbReference type="InterPro" id="IPR009057">
    <property type="entry name" value="Homeodomain-like_sf"/>
</dbReference>
<dbReference type="InterPro" id="IPR020449">
    <property type="entry name" value="Tscrpt_reg_AraC-type_HTH"/>
</dbReference>
<dbReference type="PROSITE" id="PS01124">
    <property type="entry name" value="HTH_ARAC_FAMILY_2"/>
    <property type="match status" value="1"/>
</dbReference>
<dbReference type="PROSITE" id="PS00041">
    <property type="entry name" value="HTH_ARAC_FAMILY_1"/>
    <property type="match status" value="1"/>
</dbReference>
<evidence type="ECO:0000313" key="6">
    <source>
        <dbReference type="EMBL" id="MBN7825487.1"/>
    </source>
</evidence>
<dbReference type="SUPFAM" id="SSF46689">
    <property type="entry name" value="Homeodomain-like"/>
    <property type="match status" value="1"/>
</dbReference>
<feature type="transmembrane region" description="Helical" evidence="4">
    <location>
        <begin position="35"/>
        <end position="53"/>
    </location>
</feature>
<dbReference type="AlphaFoldDB" id="A0A939DMQ2"/>
<evidence type="ECO:0000256" key="2">
    <source>
        <dbReference type="ARBA" id="ARBA00023125"/>
    </source>
</evidence>
<keyword evidence="7" id="KW-1185">Reference proteome</keyword>
<organism evidence="6 7">
    <name type="scientific">Bowmanella dokdonensis</name>
    <dbReference type="NCBI Taxonomy" id="751969"/>
    <lineage>
        <taxon>Bacteria</taxon>
        <taxon>Pseudomonadati</taxon>
        <taxon>Pseudomonadota</taxon>
        <taxon>Gammaproteobacteria</taxon>
        <taxon>Alteromonadales</taxon>
        <taxon>Alteromonadaceae</taxon>
        <taxon>Bowmanella</taxon>
    </lineage>
</organism>